<dbReference type="EMBL" id="KN831799">
    <property type="protein sequence ID" value="KIM37119.1"/>
    <property type="molecule type" value="Genomic_DNA"/>
</dbReference>
<feature type="compositionally biased region" description="Low complexity" evidence="1">
    <location>
        <begin position="64"/>
        <end position="79"/>
    </location>
</feature>
<feature type="region of interest" description="Disordered" evidence="1">
    <location>
        <begin position="64"/>
        <end position="85"/>
    </location>
</feature>
<gene>
    <name evidence="2" type="ORF">M413DRAFT_13495</name>
</gene>
<evidence type="ECO:0000313" key="2">
    <source>
        <dbReference type="EMBL" id="KIM37119.1"/>
    </source>
</evidence>
<evidence type="ECO:0000256" key="1">
    <source>
        <dbReference type="SAM" id="MobiDB-lite"/>
    </source>
</evidence>
<evidence type="ECO:0000313" key="3">
    <source>
        <dbReference type="Proteomes" id="UP000053424"/>
    </source>
</evidence>
<sequence>MVVNASAKLQSFMRHHGAEATPRITMFVKLVSELMDEIFFVPQGYHSPLDDLLTFPVPAPSVGTVSRTRTTSHGSGQSSASFDSIQQDLDVPEQPDEDDGLTDSEFRLLAQQARDPKLKPRDRSNAAAMLIGGAWRLRALVVPFPDFFLHPKDLVFYAICIFQLLRGDVLLHYPSRLLTLLNPVS</sequence>
<accession>A0A0C3BYM8</accession>
<protein>
    <submittedName>
        <fullName evidence="2">Uncharacterized protein</fullName>
    </submittedName>
</protein>
<keyword evidence="3" id="KW-1185">Reference proteome</keyword>
<dbReference type="Proteomes" id="UP000053424">
    <property type="component" value="Unassembled WGS sequence"/>
</dbReference>
<reference evidence="3" key="2">
    <citation type="submission" date="2015-01" db="EMBL/GenBank/DDBJ databases">
        <title>Evolutionary Origins and Diversification of the Mycorrhizal Mutualists.</title>
        <authorList>
            <consortium name="DOE Joint Genome Institute"/>
            <consortium name="Mycorrhizal Genomics Consortium"/>
            <person name="Kohler A."/>
            <person name="Kuo A."/>
            <person name="Nagy L.G."/>
            <person name="Floudas D."/>
            <person name="Copeland A."/>
            <person name="Barry K.W."/>
            <person name="Cichocki N."/>
            <person name="Veneault-Fourrey C."/>
            <person name="LaButti K."/>
            <person name="Lindquist E.A."/>
            <person name="Lipzen A."/>
            <person name="Lundell T."/>
            <person name="Morin E."/>
            <person name="Murat C."/>
            <person name="Riley R."/>
            <person name="Ohm R."/>
            <person name="Sun H."/>
            <person name="Tunlid A."/>
            <person name="Henrissat B."/>
            <person name="Grigoriev I.V."/>
            <person name="Hibbett D.S."/>
            <person name="Martin F."/>
        </authorList>
    </citation>
    <scope>NUCLEOTIDE SEQUENCE [LARGE SCALE GENOMIC DNA]</scope>
    <source>
        <strain evidence="3">h7</strain>
    </source>
</reference>
<reference evidence="2 3" key="1">
    <citation type="submission" date="2014-04" db="EMBL/GenBank/DDBJ databases">
        <authorList>
            <consortium name="DOE Joint Genome Institute"/>
            <person name="Kuo A."/>
            <person name="Gay G."/>
            <person name="Dore J."/>
            <person name="Kohler A."/>
            <person name="Nagy L.G."/>
            <person name="Floudas D."/>
            <person name="Copeland A."/>
            <person name="Barry K.W."/>
            <person name="Cichocki N."/>
            <person name="Veneault-Fourrey C."/>
            <person name="LaButti K."/>
            <person name="Lindquist E.A."/>
            <person name="Lipzen A."/>
            <person name="Lundell T."/>
            <person name="Morin E."/>
            <person name="Murat C."/>
            <person name="Sun H."/>
            <person name="Tunlid A."/>
            <person name="Henrissat B."/>
            <person name="Grigoriev I.V."/>
            <person name="Hibbett D.S."/>
            <person name="Martin F."/>
            <person name="Nordberg H.P."/>
            <person name="Cantor M.N."/>
            <person name="Hua S.X."/>
        </authorList>
    </citation>
    <scope>NUCLEOTIDE SEQUENCE [LARGE SCALE GENOMIC DNA]</scope>
    <source>
        <strain evidence="3">h7</strain>
    </source>
</reference>
<proteinExistence type="predicted"/>
<name>A0A0C3BYM8_HEBCY</name>
<organism evidence="2 3">
    <name type="scientific">Hebeloma cylindrosporum</name>
    <dbReference type="NCBI Taxonomy" id="76867"/>
    <lineage>
        <taxon>Eukaryota</taxon>
        <taxon>Fungi</taxon>
        <taxon>Dikarya</taxon>
        <taxon>Basidiomycota</taxon>
        <taxon>Agaricomycotina</taxon>
        <taxon>Agaricomycetes</taxon>
        <taxon>Agaricomycetidae</taxon>
        <taxon>Agaricales</taxon>
        <taxon>Agaricineae</taxon>
        <taxon>Hymenogastraceae</taxon>
        <taxon>Hebeloma</taxon>
    </lineage>
</organism>
<dbReference type="AlphaFoldDB" id="A0A0C3BYM8"/>
<dbReference type="HOGENOM" id="CLU_1461490_0_0_1"/>